<evidence type="ECO:0000313" key="5">
    <source>
        <dbReference type="Proteomes" id="UP000550401"/>
    </source>
</evidence>
<dbReference type="PANTHER" id="PTHR46825">
    <property type="entry name" value="D-ALANYL-D-ALANINE-CARBOXYPEPTIDASE/ENDOPEPTIDASE AMPH"/>
    <property type="match status" value="1"/>
</dbReference>
<protein>
    <submittedName>
        <fullName evidence="4">CubicO group peptidase (Beta-lactamase class C family)</fullName>
    </submittedName>
</protein>
<gene>
    <name evidence="4" type="ORF">FHW12_000908</name>
</gene>
<dbReference type="EMBL" id="JACGXL010000001">
    <property type="protein sequence ID" value="MBA8886717.1"/>
    <property type="molecule type" value="Genomic_DNA"/>
</dbReference>
<comment type="caution">
    <text evidence="4">The sequence shown here is derived from an EMBL/GenBank/DDBJ whole genome shotgun (WGS) entry which is preliminary data.</text>
</comment>
<dbReference type="AlphaFoldDB" id="A0A839EQV7"/>
<accession>A0A839EQV7</accession>
<evidence type="ECO:0000256" key="1">
    <source>
        <dbReference type="SAM" id="MobiDB-lite"/>
    </source>
</evidence>
<keyword evidence="5" id="KW-1185">Reference proteome</keyword>
<dbReference type="Proteomes" id="UP000550401">
    <property type="component" value="Unassembled WGS sequence"/>
</dbReference>
<feature type="domain" description="Beta-lactamase-related" evidence="3">
    <location>
        <begin position="199"/>
        <end position="525"/>
    </location>
</feature>
<dbReference type="InterPro" id="IPR012338">
    <property type="entry name" value="Beta-lactam/transpept-like"/>
</dbReference>
<evidence type="ECO:0000259" key="3">
    <source>
        <dbReference type="Pfam" id="PF00144"/>
    </source>
</evidence>
<feature type="region of interest" description="Disordered" evidence="1">
    <location>
        <begin position="28"/>
        <end position="48"/>
    </location>
</feature>
<dbReference type="Pfam" id="PF00144">
    <property type="entry name" value="Beta-lactamase"/>
    <property type="match status" value="1"/>
</dbReference>
<feature type="chain" id="PRO_5032377412" evidence="2">
    <location>
        <begin position="26"/>
        <end position="669"/>
    </location>
</feature>
<feature type="signal peptide" evidence="2">
    <location>
        <begin position="1"/>
        <end position="25"/>
    </location>
</feature>
<evidence type="ECO:0000313" key="4">
    <source>
        <dbReference type="EMBL" id="MBA8886717.1"/>
    </source>
</evidence>
<keyword evidence="2" id="KW-0732">Signal</keyword>
<dbReference type="InterPro" id="IPR050491">
    <property type="entry name" value="AmpC-like"/>
</dbReference>
<dbReference type="RefSeq" id="WP_182529771.1">
    <property type="nucleotide sequence ID" value="NZ_JACGXL010000001.1"/>
</dbReference>
<reference evidence="4 5" key="1">
    <citation type="submission" date="2020-07" db="EMBL/GenBank/DDBJ databases">
        <title>Genomic Encyclopedia of Type Strains, Phase IV (KMG-V): Genome sequencing to study the core and pangenomes of soil and plant-associated prokaryotes.</title>
        <authorList>
            <person name="Whitman W."/>
        </authorList>
    </citation>
    <scope>NUCLEOTIDE SEQUENCE [LARGE SCALE GENOMIC DNA]</scope>
    <source>
        <strain evidence="4 5">RH2WT43</strain>
    </source>
</reference>
<evidence type="ECO:0000256" key="2">
    <source>
        <dbReference type="SAM" id="SignalP"/>
    </source>
</evidence>
<sequence length="669" mass="72219">MDRLLAVRSLALGLTLALAAPHAYASPDAPAASPAPAADTPSKTPHNATFVLPAGWSQKAEGAAMILTPPEADGSRIAIMDSSAKTADEAVAEGWKLLKLAPKFLVANDAAPKDGWEQRRFYDYDVPANAKRAVFAGVFRRGTKFTVLVGDVDQALAEKRASQLGKINQRLQPADYQRESFKGRAAHAFDEARLKQVADFVEHMRSEFDVPGVAIGIVQDGKVVMARGFGVRALGKPEKVDADTRFMIASNTKALTTLMLAKLVDAGKLDWNAHVTDVYPAFKLGSADTTRQVLVKHLICACTGLPRQDYEWLLEGEKQTPESVMSTLATMQPTSGFGELFQYSNPLAAAAGFIGGQIANPGSELGAGYDKAMQSLVFDPLGMKATTFDYAVAQTGDYASPHGYDIDHVVRVMGMGLNDTIRASRPAGAAWSTVDDLLKYVQMEIRKGVLPDGKRYIGEAALLQRRQPQIALGVDRDYAMALMVDKSDGVTVVDHGGDMDGFHSNMMWWPEQKVGAVILTNSDEGVMLRGPFKRRLNELMFDGEPQALATADANAKANRASWDAQRKLIQYPGDAAAFATLAPRYHSDALGDIIVTKEGGKAWFDVGAFKSEIATSPQTDGSLAYVMIDPMATGFLLVRADADGKRRLIARDGQHEYVFEEAKAAGDKG</sequence>
<name>A0A839EQV7_9GAMM</name>
<proteinExistence type="predicted"/>
<organism evidence="4 5">
    <name type="scientific">Dokdonella fugitiva</name>
    <dbReference type="NCBI Taxonomy" id="328517"/>
    <lineage>
        <taxon>Bacteria</taxon>
        <taxon>Pseudomonadati</taxon>
        <taxon>Pseudomonadota</taxon>
        <taxon>Gammaproteobacteria</taxon>
        <taxon>Lysobacterales</taxon>
        <taxon>Rhodanobacteraceae</taxon>
        <taxon>Dokdonella</taxon>
    </lineage>
</organism>
<dbReference type="InterPro" id="IPR001466">
    <property type="entry name" value="Beta-lactam-related"/>
</dbReference>
<feature type="compositionally biased region" description="Low complexity" evidence="1">
    <location>
        <begin position="28"/>
        <end position="45"/>
    </location>
</feature>
<dbReference type="SUPFAM" id="SSF56601">
    <property type="entry name" value="beta-lactamase/transpeptidase-like"/>
    <property type="match status" value="1"/>
</dbReference>
<dbReference type="Gene3D" id="3.40.710.10">
    <property type="entry name" value="DD-peptidase/beta-lactamase superfamily"/>
    <property type="match status" value="1"/>
</dbReference>
<dbReference type="PANTHER" id="PTHR46825:SF15">
    <property type="entry name" value="BETA-LACTAMASE-RELATED DOMAIN-CONTAINING PROTEIN"/>
    <property type="match status" value="1"/>
</dbReference>